<evidence type="ECO:0000256" key="6">
    <source>
        <dbReference type="ARBA" id="ARBA00022824"/>
    </source>
</evidence>
<feature type="transmembrane region" description="Helical" evidence="9">
    <location>
        <begin position="132"/>
        <end position="152"/>
    </location>
</feature>
<dbReference type="EMBL" id="CP002046">
    <property type="protein sequence ID" value="EAP87291.1"/>
    <property type="molecule type" value="Genomic_DNA"/>
</dbReference>
<evidence type="ECO:0000256" key="2">
    <source>
        <dbReference type="ARBA" id="ARBA00004586"/>
    </source>
</evidence>
<feature type="transmembrane region" description="Helical" evidence="9">
    <location>
        <begin position="182"/>
        <end position="201"/>
    </location>
</feature>
<keyword evidence="5 9" id="KW-0812">Transmembrane</keyword>
<accession>A3U4X4</accession>
<dbReference type="InterPro" id="IPR005599">
    <property type="entry name" value="GPI_mannosylTrfase"/>
</dbReference>
<dbReference type="GO" id="GO:0012505">
    <property type="term" value="C:endomembrane system"/>
    <property type="evidence" value="ECO:0007669"/>
    <property type="project" value="UniProtKB-SubCell"/>
</dbReference>
<dbReference type="eggNOG" id="COG1807">
    <property type="taxonomic scope" value="Bacteria"/>
</dbReference>
<evidence type="ECO:0000256" key="7">
    <source>
        <dbReference type="ARBA" id="ARBA00022989"/>
    </source>
</evidence>
<name>A3U4X4_CROAH</name>
<evidence type="ECO:0008006" key="12">
    <source>
        <dbReference type="Google" id="ProtNLM"/>
    </source>
</evidence>
<feature type="transmembrane region" description="Helical" evidence="9">
    <location>
        <begin position="36"/>
        <end position="66"/>
    </location>
</feature>
<evidence type="ECO:0000256" key="8">
    <source>
        <dbReference type="ARBA" id="ARBA00023136"/>
    </source>
</evidence>
<dbReference type="Pfam" id="PF03901">
    <property type="entry name" value="Glyco_transf_22"/>
    <property type="match status" value="1"/>
</dbReference>
<dbReference type="AlphaFoldDB" id="A3U4X4"/>
<sequence>MPLVFTRFSSEAWSAIFIIFATTTLINSKLPNPRQIFAIGLLLGIAFLFRYQSAFISIGLIAWLLYNKRLNLKGFLQMSSAILIIALIGILIDTWFYDKWIITAWNYFNFNIIEDGASTFGTKPFLWYPYAIIKYTFLPIGILIGLSFLYLLLERRKSIFLFIFLPMFVVHCLIPHKEVRFLFPLAFIVTPVVFLFIQYVFKSTRGIFPNKFAIPTLAIISIICITLANSIGLVALVSKTAGARSIHTGKYIYDNFKGDAITLHQTQFAAPYAPFGVPLNFYKIENLTTKTIITPCDITLKDINPNNINLVTFAFKDKLDTTCLSENTTLEFTKLTQSWPDWLVTLNEFYTAYETPEQTYLYKVDLKRQD</sequence>
<dbReference type="KEGG" id="cat:CA2559_01010"/>
<feature type="transmembrane region" description="Helical" evidence="9">
    <location>
        <begin position="159"/>
        <end position="176"/>
    </location>
</feature>
<feature type="transmembrane region" description="Helical" evidence="9">
    <location>
        <begin position="78"/>
        <end position="97"/>
    </location>
</feature>
<evidence type="ECO:0000256" key="5">
    <source>
        <dbReference type="ARBA" id="ARBA00022692"/>
    </source>
</evidence>
<keyword evidence="8 9" id="KW-0472">Membrane</keyword>
<organism evidence="10 11">
    <name type="scientific">Croceibacter atlanticus (strain ATCC BAA-628 / JCM 21780 / CIP 108009 / IAM 15332 / KCTC 12090 / HTCC2559)</name>
    <dbReference type="NCBI Taxonomy" id="216432"/>
    <lineage>
        <taxon>Bacteria</taxon>
        <taxon>Pseudomonadati</taxon>
        <taxon>Bacteroidota</taxon>
        <taxon>Flavobacteriia</taxon>
        <taxon>Flavobacteriales</taxon>
        <taxon>Flavobacteriaceae</taxon>
        <taxon>Croceibacter</taxon>
    </lineage>
</organism>
<feature type="transmembrane region" description="Helical" evidence="9">
    <location>
        <begin position="12"/>
        <end position="30"/>
    </location>
</feature>
<comment type="subcellular location">
    <subcellularLocation>
        <location evidence="1">Endomembrane system</location>
        <topology evidence="1">Multi-pass membrane protein</topology>
    </subcellularLocation>
    <subcellularLocation>
        <location evidence="2">Endoplasmic reticulum membrane</location>
    </subcellularLocation>
</comment>
<proteinExistence type="predicted"/>
<dbReference type="Proteomes" id="UP000002297">
    <property type="component" value="Chromosome"/>
</dbReference>
<evidence type="ECO:0000256" key="3">
    <source>
        <dbReference type="ARBA" id="ARBA00022676"/>
    </source>
</evidence>
<evidence type="ECO:0000313" key="10">
    <source>
        <dbReference type="EMBL" id="EAP87291.1"/>
    </source>
</evidence>
<evidence type="ECO:0000256" key="1">
    <source>
        <dbReference type="ARBA" id="ARBA00004127"/>
    </source>
</evidence>
<keyword evidence="11" id="KW-1185">Reference proteome</keyword>
<keyword evidence="3" id="KW-0328">Glycosyltransferase</keyword>
<evidence type="ECO:0000313" key="11">
    <source>
        <dbReference type="Proteomes" id="UP000002297"/>
    </source>
</evidence>
<protein>
    <recommendedName>
        <fullName evidence="12">Alg9-like mannosyltransferase family protein</fullName>
    </recommendedName>
</protein>
<gene>
    <name evidence="10" type="ordered locus">CA2559_01010</name>
</gene>
<evidence type="ECO:0000256" key="9">
    <source>
        <dbReference type="SAM" id="Phobius"/>
    </source>
</evidence>
<evidence type="ECO:0000256" key="4">
    <source>
        <dbReference type="ARBA" id="ARBA00022679"/>
    </source>
</evidence>
<keyword evidence="4" id="KW-0808">Transferase</keyword>
<dbReference type="GO" id="GO:0000030">
    <property type="term" value="F:mannosyltransferase activity"/>
    <property type="evidence" value="ECO:0007669"/>
    <property type="project" value="TreeGrafter"/>
</dbReference>
<dbReference type="PANTHER" id="PTHR22760">
    <property type="entry name" value="GLYCOSYLTRANSFERASE"/>
    <property type="match status" value="1"/>
</dbReference>
<keyword evidence="6" id="KW-0256">Endoplasmic reticulum</keyword>
<keyword evidence="7 9" id="KW-1133">Transmembrane helix</keyword>
<dbReference type="HOGENOM" id="CLU_043638_0_0_10"/>
<feature type="transmembrane region" description="Helical" evidence="9">
    <location>
        <begin position="213"/>
        <end position="237"/>
    </location>
</feature>
<reference evidence="10 11" key="1">
    <citation type="journal article" date="2010" name="J. Bacteriol.">
        <title>The complete genome sequence of Croceibacter atlanticus HTCC2559T.</title>
        <authorList>
            <person name="Oh H.M."/>
            <person name="Kang I."/>
            <person name="Ferriera S."/>
            <person name="Giovannoni S.J."/>
            <person name="Cho J.C."/>
        </authorList>
    </citation>
    <scope>NUCLEOTIDE SEQUENCE [LARGE SCALE GENOMIC DNA]</scope>
    <source>
        <strain evidence="11">ATCC BAA-628 / HTCC2559 / KCTC 12090</strain>
    </source>
</reference>